<dbReference type="RefSeq" id="WP_273630055.1">
    <property type="nucleotide sequence ID" value="NZ_CP117167.1"/>
</dbReference>
<accession>A0ABY7T857</accession>
<name>A0ABY7T857_9SPHI</name>
<organism evidence="1 2">
    <name type="scientific">Mucilaginibacter jinjuensis</name>
    <dbReference type="NCBI Taxonomy" id="1176721"/>
    <lineage>
        <taxon>Bacteria</taxon>
        <taxon>Pseudomonadati</taxon>
        <taxon>Bacteroidota</taxon>
        <taxon>Sphingobacteriia</taxon>
        <taxon>Sphingobacteriales</taxon>
        <taxon>Sphingobacteriaceae</taxon>
        <taxon>Mucilaginibacter</taxon>
    </lineage>
</organism>
<dbReference type="Proteomes" id="UP001216139">
    <property type="component" value="Chromosome"/>
</dbReference>
<dbReference type="EMBL" id="CP117167">
    <property type="protein sequence ID" value="WCT11862.1"/>
    <property type="molecule type" value="Genomic_DNA"/>
</dbReference>
<evidence type="ECO:0000313" key="2">
    <source>
        <dbReference type="Proteomes" id="UP001216139"/>
    </source>
</evidence>
<protein>
    <submittedName>
        <fullName evidence="1">Uncharacterized protein</fullName>
    </submittedName>
</protein>
<proteinExistence type="predicted"/>
<evidence type="ECO:0000313" key="1">
    <source>
        <dbReference type="EMBL" id="WCT11862.1"/>
    </source>
</evidence>
<gene>
    <name evidence="1" type="ORF">PQO05_24320</name>
</gene>
<sequence>MEKQLDHYEFINSQTGNVICYLTVPTDTSERELATKLQKKRAELAIKNNLYVELIYWQVEGHVIR</sequence>
<keyword evidence="2" id="KW-1185">Reference proteome</keyword>
<reference evidence="1 2" key="1">
    <citation type="submission" date="2023-02" db="EMBL/GenBank/DDBJ databases">
        <title>Genome sequence of Mucilaginibacter jinjuensis strain KACC 16571.</title>
        <authorList>
            <person name="Kim S."/>
            <person name="Heo J."/>
            <person name="Kwon S.-W."/>
        </authorList>
    </citation>
    <scope>NUCLEOTIDE SEQUENCE [LARGE SCALE GENOMIC DNA]</scope>
    <source>
        <strain evidence="1 2">KACC 16571</strain>
    </source>
</reference>